<reference evidence="2 3" key="2">
    <citation type="submission" date="2019-01" db="EMBL/GenBank/DDBJ databases">
        <title>The decoding of complex shrimp genome reveals the adaptation for benthos swimmer, frequently molting mechanism and breeding impact on genome.</title>
        <authorList>
            <person name="Sun Y."/>
            <person name="Gao Y."/>
            <person name="Yu Y."/>
        </authorList>
    </citation>
    <scope>NUCLEOTIDE SEQUENCE [LARGE SCALE GENOMIC DNA]</scope>
    <source>
        <tissue evidence="2">Muscle</tissue>
    </source>
</reference>
<evidence type="ECO:0000313" key="2">
    <source>
        <dbReference type="EMBL" id="ROT63845.1"/>
    </source>
</evidence>
<name>A0A3R7PEX4_PENVA</name>
<feature type="compositionally biased region" description="Basic and acidic residues" evidence="1">
    <location>
        <begin position="177"/>
        <end position="188"/>
    </location>
</feature>
<feature type="region of interest" description="Disordered" evidence="1">
    <location>
        <begin position="177"/>
        <end position="636"/>
    </location>
</feature>
<feature type="compositionally biased region" description="Low complexity" evidence="1">
    <location>
        <begin position="471"/>
        <end position="490"/>
    </location>
</feature>
<gene>
    <name evidence="2" type="ORF">C7M84_018226</name>
</gene>
<feature type="compositionally biased region" description="Polar residues" evidence="1">
    <location>
        <begin position="259"/>
        <end position="274"/>
    </location>
</feature>
<comment type="caution">
    <text evidence="2">The sequence shown here is derived from an EMBL/GenBank/DDBJ whole genome shotgun (WGS) entry which is preliminary data.</text>
</comment>
<dbReference type="Proteomes" id="UP000283509">
    <property type="component" value="Unassembled WGS sequence"/>
</dbReference>
<proteinExistence type="predicted"/>
<feature type="compositionally biased region" description="Basic and acidic residues" evidence="1">
    <location>
        <begin position="449"/>
        <end position="462"/>
    </location>
</feature>
<feature type="compositionally biased region" description="Basic and acidic residues" evidence="1">
    <location>
        <begin position="209"/>
        <end position="226"/>
    </location>
</feature>
<sequence length="687" mass="71260">MGCAATGGTASSAAVFPSCLPSSSHFSLDLSGYCYFGFSHGKIPPEKPDDSLPTLHLLRPEATPGRNGDEGGGAFQIKGDRTFFDGWLLGVVSLSTQGAPHTGEGDDSVDGPEQRPRRALSRARALLLSIAIGRYSRWPSLLFNLPHPRAPQEEGRGIAGGFFLSRRKGVHTRDLTPRYRRNVAEGRRTAGAQPSRGEGRKRGAALGNHSERQERGGRLCEGQDHSRHWRGWHGDWLPGGPGGPPTPELTKSTGRRPNPQKTPHTPGPNTTANRGPSCATPRERTPSARPTTHAPVSASLLAGGGRGATGPPPATLAGRPRGGPAPASPRSSPASTLGRGRRRAQATRPNQQPPAQGPRGPDGELDAGLAARPQPKALSHHDRAPGPALGRPPGKNGPFGGIPAGPRPSPTPPHGPRGRRGPKGESRASPCPRKTRQTDRQVQPPARPSAERRGTKGKGERKPKPKPGALPPAGVAPAPAAEAVPLSLSAQALSHHDRAQGPPLPVRPGQGPVGGAAGPRPNPTPPSAREGARGRWGLNGLAGQAAAPPARSGQAAARGNGPSGDARPPPPPHSRPRAALGSGGPRSQPRPAARPATRAPTASPYSWRRRPATNTTRDRAFHPSGRSGSLADARGDCPRGGAVVMWVAWGGGIMEGVTEPPLAPHPTVPLVLAGLLSRRGDVVNSTM</sequence>
<feature type="compositionally biased region" description="Low complexity" evidence="1">
    <location>
        <begin position="315"/>
        <end position="337"/>
    </location>
</feature>
<feature type="compositionally biased region" description="Low complexity" evidence="1">
    <location>
        <begin position="385"/>
        <end position="394"/>
    </location>
</feature>
<evidence type="ECO:0000256" key="1">
    <source>
        <dbReference type="SAM" id="MobiDB-lite"/>
    </source>
</evidence>
<feature type="compositionally biased region" description="Pro residues" evidence="1">
    <location>
        <begin position="405"/>
        <end position="415"/>
    </location>
</feature>
<reference evidence="2 3" key="1">
    <citation type="submission" date="2018-04" db="EMBL/GenBank/DDBJ databases">
        <authorList>
            <person name="Zhang X."/>
            <person name="Yuan J."/>
            <person name="Li F."/>
            <person name="Xiang J."/>
        </authorList>
    </citation>
    <scope>NUCLEOTIDE SEQUENCE [LARGE SCALE GENOMIC DNA]</scope>
    <source>
        <tissue evidence="2">Muscle</tissue>
    </source>
</reference>
<feature type="compositionally biased region" description="Low complexity" evidence="1">
    <location>
        <begin position="585"/>
        <end position="604"/>
    </location>
</feature>
<feature type="region of interest" description="Disordered" evidence="1">
    <location>
        <begin position="98"/>
        <end position="117"/>
    </location>
</feature>
<evidence type="ECO:0000313" key="3">
    <source>
        <dbReference type="Proteomes" id="UP000283509"/>
    </source>
</evidence>
<keyword evidence="3" id="KW-1185">Reference proteome</keyword>
<protein>
    <submittedName>
        <fullName evidence="2">Uncharacterized protein</fullName>
    </submittedName>
</protein>
<dbReference type="EMBL" id="QCYY01003364">
    <property type="protein sequence ID" value="ROT63845.1"/>
    <property type="molecule type" value="Genomic_DNA"/>
</dbReference>
<organism evidence="2 3">
    <name type="scientific">Penaeus vannamei</name>
    <name type="common">Whiteleg shrimp</name>
    <name type="synonym">Litopenaeus vannamei</name>
    <dbReference type="NCBI Taxonomy" id="6689"/>
    <lineage>
        <taxon>Eukaryota</taxon>
        <taxon>Metazoa</taxon>
        <taxon>Ecdysozoa</taxon>
        <taxon>Arthropoda</taxon>
        <taxon>Crustacea</taxon>
        <taxon>Multicrustacea</taxon>
        <taxon>Malacostraca</taxon>
        <taxon>Eumalacostraca</taxon>
        <taxon>Eucarida</taxon>
        <taxon>Decapoda</taxon>
        <taxon>Dendrobranchiata</taxon>
        <taxon>Penaeoidea</taxon>
        <taxon>Penaeidae</taxon>
        <taxon>Penaeus</taxon>
    </lineage>
</organism>
<feature type="compositionally biased region" description="Low complexity" evidence="1">
    <location>
        <begin position="538"/>
        <end position="559"/>
    </location>
</feature>
<accession>A0A3R7PEX4</accession>
<dbReference type="AlphaFoldDB" id="A0A3R7PEX4"/>